<sequence>MKILLATYWSIPHLGGVWNYISQLKRRLEELGHTVDVMGYGGENTYIQLSGSDKVIPKERWSSYIQSILKKDSFPKVYQNHLVEYTEVQRYTYELAAAEFGLDKYDIIHTHDVISTVALDRARPEGVPLIATLHGLVSHEIRHQLQTIHKSPTSALARAYFDQIERLGASSADVTITANDWLQQILQEEFGVPEDKFEKLHYGFSIESFLEKQARSTTIQTPPNKKIIMYAGRLIELKGVDYLIESLASMKDRDDWICWILGEGNRKQHLQARVTAAGLHDKVLFLGKRDDVPVLLKLADICVLPSLMDNQPLSVIEAQISGKAIIVSDAGGLPEMVDHGVTGLIVPKADSASLQSGIETLLDDDAYRKILGEQAREWGMQHWSMEAGVDRLLEIYKRFVPDS</sequence>
<dbReference type="InterPro" id="IPR001296">
    <property type="entry name" value="Glyco_trans_1"/>
</dbReference>
<dbReference type="Gene3D" id="3.40.50.2000">
    <property type="entry name" value="Glycogen Phosphorylase B"/>
    <property type="match status" value="2"/>
</dbReference>
<feature type="domain" description="Glycosyltransferase subfamily 4-like N-terminal" evidence="2">
    <location>
        <begin position="15"/>
        <end position="203"/>
    </location>
</feature>
<dbReference type="SUPFAM" id="SSF53756">
    <property type="entry name" value="UDP-Glycosyltransferase/glycogen phosphorylase"/>
    <property type="match status" value="1"/>
</dbReference>
<dbReference type="Pfam" id="PF13439">
    <property type="entry name" value="Glyco_transf_4"/>
    <property type="match status" value="1"/>
</dbReference>
<evidence type="ECO:0000313" key="4">
    <source>
        <dbReference type="Proteomes" id="UP000198666"/>
    </source>
</evidence>
<keyword evidence="4" id="KW-1185">Reference proteome</keyword>
<proteinExistence type="predicted"/>
<dbReference type="STRING" id="361279.SAMN05421663_10257"/>
<dbReference type="Proteomes" id="UP000198666">
    <property type="component" value="Unassembled WGS sequence"/>
</dbReference>
<keyword evidence="3" id="KW-0808">Transferase</keyword>
<organism evidence="3 4">
    <name type="scientific">Terribacillus halophilus</name>
    <dbReference type="NCBI Taxonomy" id="361279"/>
    <lineage>
        <taxon>Bacteria</taxon>
        <taxon>Bacillati</taxon>
        <taxon>Bacillota</taxon>
        <taxon>Bacilli</taxon>
        <taxon>Bacillales</taxon>
        <taxon>Bacillaceae</taxon>
        <taxon>Terribacillus</taxon>
    </lineage>
</organism>
<dbReference type="CDD" id="cd03801">
    <property type="entry name" value="GT4_PimA-like"/>
    <property type="match status" value="1"/>
</dbReference>
<evidence type="ECO:0000313" key="3">
    <source>
        <dbReference type="EMBL" id="SDC31795.1"/>
    </source>
</evidence>
<dbReference type="OrthoDB" id="9815550at2"/>
<dbReference type="InterPro" id="IPR050194">
    <property type="entry name" value="Glycosyltransferase_grp1"/>
</dbReference>
<dbReference type="PANTHER" id="PTHR45947">
    <property type="entry name" value="SULFOQUINOVOSYL TRANSFERASE SQD2"/>
    <property type="match status" value="1"/>
</dbReference>
<feature type="domain" description="Glycosyl transferase family 1" evidence="1">
    <location>
        <begin position="220"/>
        <end position="378"/>
    </location>
</feature>
<dbReference type="GO" id="GO:0016757">
    <property type="term" value="F:glycosyltransferase activity"/>
    <property type="evidence" value="ECO:0007669"/>
    <property type="project" value="InterPro"/>
</dbReference>
<dbReference type="AlphaFoldDB" id="A0A1G6KMP7"/>
<reference evidence="4" key="1">
    <citation type="submission" date="2016-10" db="EMBL/GenBank/DDBJ databases">
        <authorList>
            <person name="Varghese N."/>
            <person name="Submissions S."/>
        </authorList>
    </citation>
    <scope>NUCLEOTIDE SEQUENCE [LARGE SCALE GENOMIC DNA]</scope>
    <source>
        <strain evidence="4">DSM 21620</strain>
    </source>
</reference>
<dbReference type="Pfam" id="PF00534">
    <property type="entry name" value="Glycos_transf_1"/>
    <property type="match status" value="1"/>
</dbReference>
<dbReference type="PANTHER" id="PTHR45947:SF14">
    <property type="entry name" value="SLL1723 PROTEIN"/>
    <property type="match status" value="1"/>
</dbReference>
<gene>
    <name evidence="3" type="ORF">SAMN05421663_10257</name>
</gene>
<name>A0A1G6KMP7_9BACI</name>
<dbReference type="EMBL" id="FMZB01000002">
    <property type="protein sequence ID" value="SDC31795.1"/>
    <property type="molecule type" value="Genomic_DNA"/>
</dbReference>
<evidence type="ECO:0000259" key="2">
    <source>
        <dbReference type="Pfam" id="PF13439"/>
    </source>
</evidence>
<protein>
    <submittedName>
        <fullName evidence="3">Glycosyltransferase involved in cell wall bisynthesis</fullName>
    </submittedName>
</protein>
<dbReference type="InterPro" id="IPR028098">
    <property type="entry name" value="Glyco_trans_4-like_N"/>
</dbReference>
<evidence type="ECO:0000259" key="1">
    <source>
        <dbReference type="Pfam" id="PF00534"/>
    </source>
</evidence>
<dbReference type="RefSeq" id="WP_093725928.1">
    <property type="nucleotide sequence ID" value="NZ_FMZB01000002.1"/>
</dbReference>
<accession>A0A1G6KMP7</accession>